<comment type="caution">
    <text evidence="2">The sequence shown here is derived from an EMBL/GenBank/DDBJ whole genome shotgun (WGS) entry which is preliminary data.</text>
</comment>
<dbReference type="InterPro" id="IPR051531">
    <property type="entry name" value="N-acetyltransferase"/>
</dbReference>
<protein>
    <submittedName>
        <fullName evidence="2">N-acetyltransferase</fullName>
    </submittedName>
</protein>
<evidence type="ECO:0000313" key="3">
    <source>
        <dbReference type="Proteomes" id="UP000786693"/>
    </source>
</evidence>
<sequence length="164" mass="18170">MTLPSTITTERLVLRPFEMRDLDAYVAYYTGPRTTGVGGPKPRYVVAERFQAMAGQWALRGYGRYAITDGQAAFGHAGIMHVDDGDPAEMTWTLWHTQWEGKGFATEACRAILTAWAGEPLVARIAPSNGRSIAMAQRLGFVEDPNAPPPSYDQTMRTYRQVAQ</sequence>
<dbReference type="Gene3D" id="3.40.630.30">
    <property type="match status" value="1"/>
</dbReference>
<dbReference type="PROSITE" id="PS51186">
    <property type="entry name" value="GNAT"/>
    <property type="match status" value="1"/>
</dbReference>
<dbReference type="PANTHER" id="PTHR43792:SF1">
    <property type="entry name" value="N-ACETYLTRANSFERASE DOMAIN-CONTAINING PROTEIN"/>
    <property type="match status" value="1"/>
</dbReference>
<gene>
    <name evidence="2" type="ORF">JANAI62_16510</name>
</gene>
<feature type="domain" description="N-acetyltransferase" evidence="1">
    <location>
        <begin position="12"/>
        <end position="161"/>
    </location>
</feature>
<keyword evidence="3" id="KW-1185">Reference proteome</keyword>
<reference evidence="2 3" key="1">
    <citation type="submission" date="2021-05" db="EMBL/GenBank/DDBJ databases">
        <title>Bacteria Genome sequencing.</title>
        <authorList>
            <person name="Takabe Y."/>
            <person name="Nakajima Y."/>
            <person name="Suzuki S."/>
            <person name="Shiozaki T."/>
        </authorList>
    </citation>
    <scope>NUCLEOTIDE SEQUENCE [LARGE SCALE GENOMIC DNA]</scope>
    <source>
        <strain evidence="2 3">AI_62</strain>
    </source>
</reference>
<dbReference type="RefSeq" id="WP_220748552.1">
    <property type="nucleotide sequence ID" value="NZ_BPFH01000003.1"/>
</dbReference>
<dbReference type="Pfam" id="PF13302">
    <property type="entry name" value="Acetyltransf_3"/>
    <property type="match status" value="1"/>
</dbReference>
<evidence type="ECO:0000313" key="2">
    <source>
        <dbReference type="EMBL" id="GIT95028.1"/>
    </source>
</evidence>
<name>A0ABQ4NKS8_9RHOB</name>
<dbReference type="PANTHER" id="PTHR43792">
    <property type="entry name" value="GNAT FAMILY, PUTATIVE (AFU_ORTHOLOGUE AFUA_3G00765)-RELATED-RELATED"/>
    <property type="match status" value="1"/>
</dbReference>
<accession>A0ABQ4NKS8</accession>
<proteinExistence type="predicted"/>
<dbReference type="EMBL" id="BPFH01000003">
    <property type="protein sequence ID" value="GIT95028.1"/>
    <property type="molecule type" value="Genomic_DNA"/>
</dbReference>
<evidence type="ECO:0000259" key="1">
    <source>
        <dbReference type="PROSITE" id="PS51186"/>
    </source>
</evidence>
<organism evidence="2 3">
    <name type="scientific">Jannaschia pagri</name>
    <dbReference type="NCBI Taxonomy" id="2829797"/>
    <lineage>
        <taxon>Bacteria</taxon>
        <taxon>Pseudomonadati</taxon>
        <taxon>Pseudomonadota</taxon>
        <taxon>Alphaproteobacteria</taxon>
        <taxon>Rhodobacterales</taxon>
        <taxon>Roseobacteraceae</taxon>
        <taxon>Jannaschia</taxon>
    </lineage>
</organism>
<dbReference type="Proteomes" id="UP000786693">
    <property type="component" value="Unassembled WGS sequence"/>
</dbReference>
<dbReference type="SUPFAM" id="SSF55729">
    <property type="entry name" value="Acyl-CoA N-acyltransferases (Nat)"/>
    <property type="match status" value="1"/>
</dbReference>
<dbReference type="InterPro" id="IPR000182">
    <property type="entry name" value="GNAT_dom"/>
</dbReference>
<dbReference type="InterPro" id="IPR016181">
    <property type="entry name" value="Acyl_CoA_acyltransferase"/>
</dbReference>